<dbReference type="RefSeq" id="WP_039314093.1">
    <property type="nucleotide sequence ID" value="NZ_CP006905.1"/>
</dbReference>
<evidence type="ECO:0000313" key="1">
    <source>
        <dbReference type="EMBL" id="AIY84537.1"/>
    </source>
</evidence>
<evidence type="ECO:0000313" key="2">
    <source>
        <dbReference type="Proteomes" id="UP000030635"/>
    </source>
</evidence>
<reference evidence="1 2" key="1">
    <citation type="journal article" date="2015" name="Infect. Genet. Evol.">
        <title>Genomic sequences of six botulinum neurotoxin-producing strains representing three clostridial species illustrate the mobility and diversity of botulinum neurotoxin genes.</title>
        <authorList>
            <person name="Smith T.J."/>
            <person name="Hill K.K."/>
            <person name="Xie G."/>
            <person name="Foley B.T."/>
            <person name="Williamson C.H."/>
            <person name="Foster J.T."/>
            <person name="Johnson S.L."/>
            <person name="Chertkov O."/>
            <person name="Teshima H."/>
            <person name="Gibbons H.S."/>
            <person name="Johnsky L.A."/>
            <person name="Karavis M.A."/>
            <person name="Smith L.A."/>
        </authorList>
    </citation>
    <scope>NUCLEOTIDE SEQUENCE [LARGE SCALE GENOMIC DNA]</scope>
    <source>
        <strain evidence="1">Sullivan</strain>
    </source>
</reference>
<dbReference type="HOGENOM" id="CLU_2129164_0_0_9"/>
<keyword evidence="2" id="KW-1185">Reference proteome</keyword>
<dbReference type="EMBL" id="CP006905">
    <property type="protein sequence ID" value="AIY84537.1"/>
    <property type="molecule type" value="Genomic_DNA"/>
</dbReference>
<organism evidence="1 2">
    <name type="scientific">Clostridium baratii str. Sullivan</name>
    <dbReference type="NCBI Taxonomy" id="1415775"/>
    <lineage>
        <taxon>Bacteria</taxon>
        <taxon>Bacillati</taxon>
        <taxon>Bacillota</taxon>
        <taxon>Clostridia</taxon>
        <taxon>Eubacteriales</taxon>
        <taxon>Clostridiaceae</taxon>
        <taxon>Clostridium</taxon>
    </lineage>
</organism>
<dbReference type="STRING" id="1561.NPD11_1131"/>
<dbReference type="eggNOG" id="ENOG5030P9T">
    <property type="taxonomic scope" value="Bacteria"/>
</dbReference>
<gene>
    <name evidence="1" type="ORF">U729_1884</name>
</gene>
<protein>
    <submittedName>
        <fullName evidence="1">Uncharacterized protein</fullName>
    </submittedName>
</protein>
<accession>A0A0A7FY41</accession>
<dbReference type="OrthoDB" id="1922292at2"/>
<sequence>MKELFKIKDMSFYEEDFFDDIREYEDIIPIIKELEDKLDYEKISCVEINECCGKGKDNYLVEIIGYINSEDEFITKEEKEQFENVLKEDALDLFVIRVYKCVDCGKWIIDILED</sequence>
<name>A0A0A7FY41_9CLOT</name>
<dbReference type="KEGG" id="cbv:U729_1884"/>
<dbReference type="Proteomes" id="UP000030635">
    <property type="component" value="Chromosome"/>
</dbReference>
<dbReference type="AlphaFoldDB" id="A0A0A7FY41"/>
<proteinExistence type="predicted"/>